<accession>A0A1E7JXY1</accession>
<dbReference type="PROSITE" id="PS51078">
    <property type="entry name" value="ICLR_ED"/>
    <property type="match status" value="1"/>
</dbReference>
<dbReference type="SUPFAM" id="SSF55781">
    <property type="entry name" value="GAF domain-like"/>
    <property type="match status" value="1"/>
</dbReference>
<feature type="domain" description="IclR-ED" evidence="5">
    <location>
        <begin position="66"/>
        <end position="255"/>
    </location>
</feature>
<dbReference type="InterPro" id="IPR029016">
    <property type="entry name" value="GAF-like_dom_sf"/>
</dbReference>
<evidence type="ECO:0000256" key="3">
    <source>
        <dbReference type="ARBA" id="ARBA00023163"/>
    </source>
</evidence>
<sequence length="256" mass="27865">MTAEGSHDLRRTIAILTALDSDEAAERGGLGVVEIACRVGREKTQVSRALRALAHAGLVERDQETQLYRLGWRLFTMAVNAGQPRLRAEAPPVLRQLVGALRERVHLTVLVGEGALTLLSESPMRAVQTAGWVGRTTPLHNTSSGRALLFDHSDDEIRALLGELPTGDSVPCRAPRDVEDFLVRLRQDRQRGYALVREEFEAGLVAAAAPVRDFSGRLIAALNVSAPEYRMGRELDRAGRMATTAAGRLSKAMAGR</sequence>
<organism evidence="6 7">
    <name type="scientific">Streptomyces oceani</name>
    <dbReference type="NCBI Taxonomy" id="1075402"/>
    <lineage>
        <taxon>Bacteria</taxon>
        <taxon>Bacillati</taxon>
        <taxon>Actinomycetota</taxon>
        <taxon>Actinomycetes</taxon>
        <taxon>Kitasatosporales</taxon>
        <taxon>Streptomycetaceae</taxon>
        <taxon>Streptomyces</taxon>
    </lineage>
</organism>
<dbReference type="InterPro" id="IPR011991">
    <property type="entry name" value="ArsR-like_HTH"/>
</dbReference>
<dbReference type="PANTHER" id="PTHR30136">
    <property type="entry name" value="HELIX-TURN-HELIX TRANSCRIPTIONAL REGULATOR, ICLR FAMILY"/>
    <property type="match status" value="1"/>
</dbReference>
<dbReference type="Gene3D" id="1.10.10.10">
    <property type="entry name" value="Winged helix-like DNA-binding domain superfamily/Winged helix DNA-binding domain"/>
    <property type="match status" value="1"/>
</dbReference>
<reference evidence="6 7" key="1">
    <citation type="journal article" date="2016" name="Front. Microbiol.">
        <title>Comparative Genomics Analysis of Streptomyces Species Reveals Their Adaptation to the Marine Environment and Their Diversity at the Genomic Level.</title>
        <authorList>
            <person name="Tian X."/>
            <person name="Zhang Z."/>
            <person name="Yang T."/>
            <person name="Chen M."/>
            <person name="Li J."/>
            <person name="Chen F."/>
            <person name="Yang J."/>
            <person name="Li W."/>
            <person name="Zhang B."/>
            <person name="Zhang Z."/>
            <person name="Wu J."/>
            <person name="Zhang C."/>
            <person name="Long L."/>
            <person name="Xiao J."/>
        </authorList>
    </citation>
    <scope>NUCLEOTIDE SEQUENCE [LARGE SCALE GENOMIC DNA]</scope>
    <source>
        <strain evidence="6 7">SCSIO 02100</strain>
    </source>
</reference>
<keyword evidence="7" id="KW-1185">Reference proteome</keyword>
<dbReference type="RefSeq" id="WP_070198127.1">
    <property type="nucleotide sequence ID" value="NZ_LJGU01000139.1"/>
</dbReference>
<dbReference type="GO" id="GO:0003677">
    <property type="term" value="F:DNA binding"/>
    <property type="evidence" value="ECO:0007669"/>
    <property type="project" value="UniProtKB-KW"/>
</dbReference>
<keyword evidence="1" id="KW-0805">Transcription regulation</keyword>
<name>A0A1E7JXY1_9ACTN</name>
<evidence type="ECO:0000313" key="6">
    <source>
        <dbReference type="EMBL" id="OEU96471.1"/>
    </source>
</evidence>
<feature type="domain" description="HTH iclR-type" evidence="4">
    <location>
        <begin position="6"/>
        <end position="72"/>
    </location>
</feature>
<dbReference type="SMART" id="SM00346">
    <property type="entry name" value="HTH_ICLR"/>
    <property type="match status" value="1"/>
</dbReference>
<dbReference type="Proteomes" id="UP000176101">
    <property type="component" value="Unassembled WGS sequence"/>
</dbReference>
<dbReference type="GO" id="GO:0003700">
    <property type="term" value="F:DNA-binding transcription factor activity"/>
    <property type="evidence" value="ECO:0007669"/>
    <property type="project" value="TreeGrafter"/>
</dbReference>
<dbReference type="GO" id="GO:0045892">
    <property type="term" value="P:negative regulation of DNA-templated transcription"/>
    <property type="evidence" value="ECO:0007669"/>
    <property type="project" value="TreeGrafter"/>
</dbReference>
<comment type="caution">
    <text evidence="6">The sequence shown here is derived from an EMBL/GenBank/DDBJ whole genome shotgun (WGS) entry which is preliminary data.</text>
</comment>
<dbReference type="InterPro" id="IPR014757">
    <property type="entry name" value="Tscrpt_reg_IclR_C"/>
</dbReference>
<evidence type="ECO:0000256" key="2">
    <source>
        <dbReference type="ARBA" id="ARBA00023125"/>
    </source>
</evidence>
<dbReference type="EMBL" id="LJGU01000139">
    <property type="protein sequence ID" value="OEU96471.1"/>
    <property type="molecule type" value="Genomic_DNA"/>
</dbReference>
<dbReference type="PROSITE" id="PS51077">
    <property type="entry name" value="HTH_ICLR"/>
    <property type="match status" value="1"/>
</dbReference>
<dbReference type="Pfam" id="PF01614">
    <property type="entry name" value="IclR_C"/>
    <property type="match status" value="1"/>
</dbReference>
<dbReference type="Pfam" id="PF09339">
    <property type="entry name" value="HTH_IclR"/>
    <property type="match status" value="1"/>
</dbReference>
<keyword evidence="3" id="KW-0804">Transcription</keyword>
<dbReference type="OrthoDB" id="4924204at2"/>
<protein>
    <recommendedName>
        <fullName evidence="8">IclR family transcriptional regulator</fullName>
    </recommendedName>
</protein>
<dbReference type="AlphaFoldDB" id="A0A1E7JXY1"/>
<proteinExistence type="predicted"/>
<dbReference type="InterPro" id="IPR036390">
    <property type="entry name" value="WH_DNA-bd_sf"/>
</dbReference>
<dbReference type="PANTHER" id="PTHR30136:SF35">
    <property type="entry name" value="HTH-TYPE TRANSCRIPTIONAL REGULATOR RV1719"/>
    <property type="match status" value="1"/>
</dbReference>
<evidence type="ECO:0008006" key="8">
    <source>
        <dbReference type="Google" id="ProtNLM"/>
    </source>
</evidence>
<dbReference type="InterPro" id="IPR036388">
    <property type="entry name" value="WH-like_DNA-bd_sf"/>
</dbReference>
<keyword evidence="2" id="KW-0238">DNA-binding</keyword>
<dbReference type="PATRIC" id="fig|1075402.3.peg.1541"/>
<dbReference type="InterPro" id="IPR050707">
    <property type="entry name" value="HTH_MetabolicPath_Reg"/>
</dbReference>
<dbReference type="STRING" id="1075402.AN216_20280"/>
<gene>
    <name evidence="6" type="ORF">AN216_20280</name>
</gene>
<dbReference type="Gene3D" id="3.30.450.40">
    <property type="match status" value="1"/>
</dbReference>
<dbReference type="SUPFAM" id="SSF46785">
    <property type="entry name" value="Winged helix' DNA-binding domain"/>
    <property type="match status" value="1"/>
</dbReference>
<dbReference type="CDD" id="cd00090">
    <property type="entry name" value="HTH_ARSR"/>
    <property type="match status" value="1"/>
</dbReference>
<evidence type="ECO:0000313" key="7">
    <source>
        <dbReference type="Proteomes" id="UP000176101"/>
    </source>
</evidence>
<dbReference type="InterPro" id="IPR005471">
    <property type="entry name" value="Tscrpt_reg_IclR_N"/>
</dbReference>
<evidence type="ECO:0000256" key="1">
    <source>
        <dbReference type="ARBA" id="ARBA00023015"/>
    </source>
</evidence>
<evidence type="ECO:0000259" key="4">
    <source>
        <dbReference type="PROSITE" id="PS51077"/>
    </source>
</evidence>
<evidence type="ECO:0000259" key="5">
    <source>
        <dbReference type="PROSITE" id="PS51078"/>
    </source>
</evidence>